<dbReference type="Gene3D" id="3.30.565.10">
    <property type="entry name" value="Histidine kinase-like ATPase, C-terminal domain"/>
    <property type="match status" value="1"/>
</dbReference>
<evidence type="ECO:0000259" key="17">
    <source>
        <dbReference type="PROSITE" id="PS50885"/>
    </source>
</evidence>
<evidence type="ECO:0000256" key="4">
    <source>
        <dbReference type="ARBA" id="ARBA00022475"/>
    </source>
</evidence>
<evidence type="ECO:0000256" key="7">
    <source>
        <dbReference type="ARBA" id="ARBA00022679"/>
    </source>
</evidence>
<evidence type="ECO:0000256" key="15">
    <source>
        <dbReference type="SAM" id="Phobius"/>
    </source>
</evidence>
<gene>
    <name evidence="18" type="ORF">C7I84_11410</name>
</gene>
<keyword evidence="19" id="KW-1185">Reference proteome</keyword>
<evidence type="ECO:0000256" key="10">
    <source>
        <dbReference type="ARBA" id="ARBA00022777"/>
    </source>
</evidence>
<keyword evidence="10 18" id="KW-0418">Kinase</keyword>
<accession>A0A2P7SDJ7</accession>
<keyword evidence="6" id="KW-0597">Phosphoprotein</keyword>
<keyword evidence="8 15" id="KW-0812">Transmembrane</keyword>
<dbReference type="SMART" id="SM00388">
    <property type="entry name" value="HisKA"/>
    <property type="match status" value="1"/>
</dbReference>
<feature type="transmembrane region" description="Helical" evidence="15">
    <location>
        <begin position="44"/>
        <end position="68"/>
    </location>
</feature>
<evidence type="ECO:0000256" key="14">
    <source>
        <dbReference type="ARBA" id="ARBA00023136"/>
    </source>
</evidence>
<dbReference type="PANTHER" id="PTHR44936">
    <property type="entry name" value="SENSOR PROTEIN CREC"/>
    <property type="match status" value="1"/>
</dbReference>
<evidence type="ECO:0000256" key="1">
    <source>
        <dbReference type="ARBA" id="ARBA00000085"/>
    </source>
</evidence>
<dbReference type="InterPro" id="IPR003660">
    <property type="entry name" value="HAMP_dom"/>
</dbReference>
<organism evidence="18 19">
    <name type="scientific">Kumtagia ephedrae</name>
    <dbReference type="NCBI Taxonomy" id="2116701"/>
    <lineage>
        <taxon>Bacteria</taxon>
        <taxon>Pseudomonadati</taxon>
        <taxon>Pseudomonadota</taxon>
        <taxon>Alphaproteobacteria</taxon>
        <taxon>Hyphomicrobiales</taxon>
        <taxon>Phyllobacteriaceae</taxon>
        <taxon>Kumtagia</taxon>
    </lineage>
</organism>
<name>A0A2P7SDJ7_9HYPH</name>
<dbReference type="SUPFAM" id="SSF55874">
    <property type="entry name" value="ATPase domain of HSP90 chaperone/DNA topoisomerase II/histidine kinase"/>
    <property type="match status" value="1"/>
</dbReference>
<evidence type="ECO:0000256" key="3">
    <source>
        <dbReference type="ARBA" id="ARBA00012438"/>
    </source>
</evidence>
<dbReference type="InterPro" id="IPR005467">
    <property type="entry name" value="His_kinase_dom"/>
</dbReference>
<evidence type="ECO:0000313" key="19">
    <source>
        <dbReference type="Proteomes" id="UP000241229"/>
    </source>
</evidence>
<evidence type="ECO:0000256" key="5">
    <source>
        <dbReference type="ARBA" id="ARBA00022519"/>
    </source>
</evidence>
<dbReference type="SMART" id="SM00387">
    <property type="entry name" value="HATPase_c"/>
    <property type="match status" value="1"/>
</dbReference>
<dbReference type="PRINTS" id="PR00344">
    <property type="entry name" value="BCTRLSENSOR"/>
</dbReference>
<comment type="catalytic activity">
    <reaction evidence="1">
        <text>ATP + protein L-histidine = ADP + protein N-phospho-L-histidine.</text>
        <dbReference type="EC" id="2.7.13.3"/>
    </reaction>
</comment>
<dbReference type="RefSeq" id="WP_106772309.1">
    <property type="nucleotide sequence ID" value="NZ_PXYK01000009.1"/>
</dbReference>
<keyword evidence="11" id="KW-0067">ATP-binding</keyword>
<dbReference type="InterPro" id="IPR036890">
    <property type="entry name" value="HATPase_C_sf"/>
</dbReference>
<dbReference type="PANTHER" id="PTHR44936:SF5">
    <property type="entry name" value="SENSOR HISTIDINE KINASE ENVZ"/>
    <property type="match status" value="1"/>
</dbReference>
<dbReference type="GO" id="GO:0005524">
    <property type="term" value="F:ATP binding"/>
    <property type="evidence" value="ECO:0007669"/>
    <property type="project" value="UniProtKB-KW"/>
</dbReference>
<dbReference type="Gene3D" id="1.10.287.130">
    <property type="match status" value="1"/>
</dbReference>
<keyword evidence="7" id="KW-0808">Transferase</keyword>
<keyword evidence="13" id="KW-0902">Two-component regulatory system</keyword>
<protein>
    <recommendedName>
        <fullName evidence="3">histidine kinase</fullName>
        <ecNumber evidence="3">2.7.13.3</ecNumber>
    </recommendedName>
</protein>
<feature type="transmembrane region" description="Helical" evidence="15">
    <location>
        <begin position="192"/>
        <end position="213"/>
    </location>
</feature>
<dbReference type="GO" id="GO:0000155">
    <property type="term" value="F:phosphorelay sensor kinase activity"/>
    <property type="evidence" value="ECO:0007669"/>
    <property type="project" value="InterPro"/>
</dbReference>
<evidence type="ECO:0000256" key="6">
    <source>
        <dbReference type="ARBA" id="ARBA00022553"/>
    </source>
</evidence>
<dbReference type="EC" id="2.7.13.3" evidence="3"/>
<dbReference type="CDD" id="cd00082">
    <property type="entry name" value="HisKA"/>
    <property type="match status" value="1"/>
</dbReference>
<evidence type="ECO:0000256" key="8">
    <source>
        <dbReference type="ARBA" id="ARBA00022692"/>
    </source>
</evidence>
<evidence type="ECO:0000256" key="9">
    <source>
        <dbReference type="ARBA" id="ARBA00022741"/>
    </source>
</evidence>
<dbReference type="InterPro" id="IPR003594">
    <property type="entry name" value="HATPase_dom"/>
</dbReference>
<evidence type="ECO:0000256" key="12">
    <source>
        <dbReference type="ARBA" id="ARBA00022989"/>
    </source>
</evidence>
<dbReference type="SUPFAM" id="SSF47384">
    <property type="entry name" value="Homodimeric domain of signal transducing histidine kinase"/>
    <property type="match status" value="1"/>
</dbReference>
<comment type="subcellular location">
    <subcellularLocation>
        <location evidence="2">Cell inner membrane</location>
        <topology evidence="2">Multi-pass membrane protein</topology>
    </subcellularLocation>
</comment>
<proteinExistence type="predicted"/>
<reference evidence="18 19" key="1">
    <citation type="submission" date="2018-03" db="EMBL/GenBank/DDBJ databases">
        <title>The draft genome of Mesorhizobium sp. 6GN-30.</title>
        <authorList>
            <person name="Liu L."/>
            <person name="Li L."/>
            <person name="Wang T."/>
            <person name="Zhang X."/>
            <person name="Liang L."/>
        </authorList>
    </citation>
    <scope>NUCLEOTIDE SEQUENCE [LARGE SCALE GENOMIC DNA]</scope>
    <source>
        <strain evidence="18 19">6GN30</strain>
    </source>
</reference>
<feature type="domain" description="HAMP" evidence="17">
    <location>
        <begin position="214"/>
        <end position="267"/>
    </location>
</feature>
<dbReference type="GO" id="GO:0005886">
    <property type="term" value="C:plasma membrane"/>
    <property type="evidence" value="ECO:0007669"/>
    <property type="project" value="UniProtKB-SubCell"/>
</dbReference>
<dbReference type="PROSITE" id="PS50885">
    <property type="entry name" value="HAMP"/>
    <property type="match status" value="1"/>
</dbReference>
<dbReference type="Proteomes" id="UP000241229">
    <property type="component" value="Unassembled WGS sequence"/>
</dbReference>
<dbReference type="PROSITE" id="PS50109">
    <property type="entry name" value="HIS_KIN"/>
    <property type="match status" value="1"/>
</dbReference>
<dbReference type="InterPro" id="IPR003661">
    <property type="entry name" value="HisK_dim/P_dom"/>
</dbReference>
<sequence>MATSDTDRTAYADWRRRGRPAYRLVQKVWNVFWRRISAYLPKRLYARSLIIVIAPMILLQSVVTLVFMERHWQLVTQRLSTAVVRDVAAMIDLIETYPHPDGDYSELVRIAQNRLDMKIDILPPDPLPAPGPKPFFSILDQALSEEIRDQIRRPFWIDTVGESKIVELRIQLEDKVLRVFVRRNQAYASNSHIFLVWMVGTSLLLLGIAIPFLRNQIKPITQLAEAAESFGKGRPLPPDFRPRGAEEVRRAGYAFIQMRERIERQIEQRTAMLTGVSHDLRTILTRFKLQLALSGSKPDTEALNQDVNDMQAMLEGYLAFARGEALEDPGRFDLAGYFEKLGDEAKLRKRKLATTLSGITEIHVRPNAFGRLLSNLTGNAFRYAKTIEVKASRTRGTLRLTIDDDGPGIPADKREEVFKPFVRLDNARNLDASGTGLGLSIARDIARSHGGDIKLEDSPLGGLRVIVRIPA</sequence>
<dbReference type="OrthoDB" id="9804645at2"/>
<keyword evidence="4" id="KW-1003">Cell membrane</keyword>
<evidence type="ECO:0000256" key="13">
    <source>
        <dbReference type="ARBA" id="ARBA00023012"/>
    </source>
</evidence>
<keyword evidence="14 15" id="KW-0472">Membrane</keyword>
<keyword evidence="12 15" id="KW-1133">Transmembrane helix</keyword>
<dbReference type="InterPro" id="IPR050980">
    <property type="entry name" value="2C_sensor_his_kinase"/>
</dbReference>
<dbReference type="AlphaFoldDB" id="A0A2P7SDJ7"/>
<evidence type="ECO:0000256" key="2">
    <source>
        <dbReference type="ARBA" id="ARBA00004429"/>
    </source>
</evidence>
<comment type="caution">
    <text evidence="18">The sequence shown here is derived from an EMBL/GenBank/DDBJ whole genome shotgun (WGS) entry which is preliminary data.</text>
</comment>
<dbReference type="EMBL" id="PXYK01000009">
    <property type="protein sequence ID" value="PSJ60574.1"/>
    <property type="molecule type" value="Genomic_DNA"/>
</dbReference>
<evidence type="ECO:0000259" key="16">
    <source>
        <dbReference type="PROSITE" id="PS50109"/>
    </source>
</evidence>
<evidence type="ECO:0000256" key="11">
    <source>
        <dbReference type="ARBA" id="ARBA00022840"/>
    </source>
</evidence>
<dbReference type="InterPro" id="IPR036097">
    <property type="entry name" value="HisK_dim/P_sf"/>
</dbReference>
<evidence type="ECO:0000313" key="18">
    <source>
        <dbReference type="EMBL" id="PSJ60574.1"/>
    </source>
</evidence>
<dbReference type="InterPro" id="IPR004358">
    <property type="entry name" value="Sig_transdc_His_kin-like_C"/>
</dbReference>
<keyword evidence="9" id="KW-0547">Nucleotide-binding</keyword>
<keyword evidence="5" id="KW-0997">Cell inner membrane</keyword>
<dbReference type="Pfam" id="PF02518">
    <property type="entry name" value="HATPase_c"/>
    <property type="match status" value="1"/>
</dbReference>
<feature type="domain" description="Histidine kinase" evidence="16">
    <location>
        <begin position="275"/>
        <end position="471"/>
    </location>
</feature>